<dbReference type="InterPro" id="IPR029044">
    <property type="entry name" value="Nucleotide-diphossugar_trans"/>
</dbReference>
<keyword evidence="5" id="KW-0777">Teichoic acid biosynthesis</keyword>
<dbReference type="InterPro" id="IPR043148">
    <property type="entry name" value="TagF_C"/>
</dbReference>
<evidence type="ECO:0000313" key="9">
    <source>
        <dbReference type="EMBL" id="MEU3553826.1"/>
    </source>
</evidence>
<name>A0ABV2YDR0_9ACTN</name>
<evidence type="ECO:0000256" key="2">
    <source>
        <dbReference type="ARBA" id="ARBA00010488"/>
    </source>
</evidence>
<feature type="compositionally biased region" description="Low complexity" evidence="7">
    <location>
        <begin position="748"/>
        <end position="757"/>
    </location>
</feature>
<dbReference type="RefSeq" id="WP_108955164.1">
    <property type="nucleotide sequence ID" value="NZ_BEVZ01000005.1"/>
</dbReference>
<dbReference type="InterPro" id="IPR043149">
    <property type="entry name" value="TagF_N"/>
</dbReference>
<evidence type="ECO:0000256" key="3">
    <source>
        <dbReference type="ARBA" id="ARBA00022475"/>
    </source>
</evidence>
<dbReference type="SUPFAM" id="SSF53756">
    <property type="entry name" value="UDP-Glycosyltransferase/glycogen phosphorylase"/>
    <property type="match status" value="1"/>
</dbReference>
<feature type="region of interest" description="Disordered" evidence="7">
    <location>
        <begin position="746"/>
        <end position="775"/>
    </location>
</feature>
<dbReference type="InterPro" id="IPR051612">
    <property type="entry name" value="Teichoic_Acid_Biosynth"/>
</dbReference>
<keyword evidence="6" id="KW-0472">Membrane</keyword>
<keyword evidence="10" id="KW-1185">Reference proteome</keyword>
<comment type="caution">
    <text evidence="9">The sequence shown here is derived from an EMBL/GenBank/DDBJ whole genome shotgun (WGS) entry which is preliminary data.</text>
</comment>
<accession>A0ABV2YDR0</accession>
<comment type="subcellular location">
    <subcellularLocation>
        <location evidence="1">Cell membrane</location>
        <topology evidence="1">Peripheral membrane protein</topology>
    </subcellularLocation>
</comment>
<proteinExistence type="inferred from homology"/>
<comment type="similarity">
    <text evidence="2">Belongs to the CDP-glycerol glycerophosphotransferase family.</text>
</comment>
<gene>
    <name evidence="9" type="ORF">AB0E65_06310</name>
</gene>
<evidence type="ECO:0000259" key="8">
    <source>
        <dbReference type="Pfam" id="PF00535"/>
    </source>
</evidence>
<protein>
    <submittedName>
        <fullName evidence="9">Bifunctional glycosyltransferase family 2 protein/CDP-glycerol:glycerophosphate glycerophosphotransferase</fullName>
    </submittedName>
</protein>
<dbReference type="Gene3D" id="3.40.50.11820">
    <property type="match status" value="1"/>
</dbReference>
<organism evidence="9 10">
    <name type="scientific">Streptomyces fragilis</name>
    <dbReference type="NCBI Taxonomy" id="67301"/>
    <lineage>
        <taxon>Bacteria</taxon>
        <taxon>Bacillati</taxon>
        <taxon>Actinomycetota</taxon>
        <taxon>Actinomycetes</taxon>
        <taxon>Kitasatosporales</taxon>
        <taxon>Streptomycetaceae</taxon>
        <taxon>Streptomyces</taxon>
    </lineage>
</organism>
<dbReference type="EMBL" id="JBEZUR010000006">
    <property type="protein sequence ID" value="MEU3553826.1"/>
    <property type="molecule type" value="Genomic_DNA"/>
</dbReference>
<dbReference type="PANTHER" id="PTHR37316">
    <property type="entry name" value="TEICHOIC ACID GLYCEROL-PHOSPHATE PRIMASE"/>
    <property type="match status" value="1"/>
</dbReference>
<reference evidence="9 10" key="1">
    <citation type="submission" date="2024-06" db="EMBL/GenBank/DDBJ databases">
        <title>The Natural Products Discovery Center: Release of the First 8490 Sequenced Strains for Exploring Actinobacteria Biosynthetic Diversity.</title>
        <authorList>
            <person name="Kalkreuter E."/>
            <person name="Kautsar S.A."/>
            <person name="Yang D."/>
            <person name="Bader C.D."/>
            <person name="Teijaro C.N."/>
            <person name="Fluegel L."/>
            <person name="Davis C.M."/>
            <person name="Simpson J.R."/>
            <person name="Lauterbach L."/>
            <person name="Steele A.D."/>
            <person name="Gui C."/>
            <person name="Meng S."/>
            <person name="Li G."/>
            <person name="Viehrig K."/>
            <person name="Ye F."/>
            <person name="Su P."/>
            <person name="Kiefer A.F."/>
            <person name="Nichols A."/>
            <person name="Cepeda A.J."/>
            <person name="Yan W."/>
            <person name="Fan B."/>
            <person name="Jiang Y."/>
            <person name="Adhikari A."/>
            <person name="Zheng C.-J."/>
            <person name="Schuster L."/>
            <person name="Cowan T.M."/>
            <person name="Smanski M.J."/>
            <person name="Chevrette M.G."/>
            <person name="De Carvalho L.P.S."/>
            <person name="Shen B."/>
        </authorList>
    </citation>
    <scope>NUCLEOTIDE SEQUENCE [LARGE SCALE GENOMIC DNA]</scope>
    <source>
        <strain evidence="9 10">NPDC038104</strain>
    </source>
</reference>
<dbReference type="SUPFAM" id="SSF53448">
    <property type="entry name" value="Nucleotide-diphospho-sugar transferases"/>
    <property type="match status" value="1"/>
</dbReference>
<keyword evidence="4" id="KW-0808">Transferase</keyword>
<dbReference type="PANTHER" id="PTHR37316:SF3">
    <property type="entry name" value="TEICHOIC ACID GLYCEROL-PHOSPHATE TRANSFERASE"/>
    <property type="match status" value="1"/>
</dbReference>
<dbReference type="Gene3D" id="3.40.50.12580">
    <property type="match status" value="1"/>
</dbReference>
<dbReference type="Pfam" id="PF00535">
    <property type="entry name" value="Glycos_transf_2"/>
    <property type="match status" value="1"/>
</dbReference>
<dbReference type="Pfam" id="PF04464">
    <property type="entry name" value="Glyphos_transf"/>
    <property type="match status" value="1"/>
</dbReference>
<sequence>MSLGQTGTTPNSPRISLVIPVYRVQGYLRACLDSVLGQSFTDFEIIAVDDRSPDSCGLILDEYAARDSRVRPLHLEENQGIGKARDLGVRQARGDYIFFLDSDDTLADGALAAVAERLEQTADPDILLVDHVRTYWWNRVQGSAAREMLAEAGPDVFTALERPQFLTMFTVVWNRLYRREFYLEGGFSFTDGIYEDALMVYRTMLSAERIACLPQVCVEYRQRRKGNSLRTPGRQHFAVFEQYERLFAFLDERPHLDPVRPLIFERVIDHYLFLLFREERIHPRDRAEFFRRASAHFHRFKPAGYVRPQGSLGVRFDLLARGSYPALVAARTVADARNHLRKRAAKARVGLGRKAYDQLYRMHLRRPIDENLVVYSAYWNRGVSCNPKAIHEKARELAPHLRGVWVIRAGAEHTVPEGVDFVVARSPRYWEVMARAKYLVNNVNFPDEIVKRPGQVHLQTHHGTPLKQMGIDQQRFPAAAKNMSFGKMLERCDRWDWSLSSNRHSTEIWERVYPCSFENVDSGYPRNDVYFRSTAADVARIRAELGIEEGRTAILYCPTVRDYQKGFVPRLDLERLTRELGEDHVVLVRTHYFYGRDPRLQQLQDRGLIKDVSAYPVVEDLCLAADALITDYSSIMFDYACLDRPIISYVDDWEVYAKARGVYFDLLSQRPGETPGATATSEDELIEVLRSGAWKGERAAALRAAFRERFVQFDDGNAAERVVRKVFLGQEAAPAVLPLAERTPAPAPDAAALPVIPRQSTGGEDLVPADRSATA</sequence>
<dbReference type="InterPro" id="IPR001173">
    <property type="entry name" value="Glyco_trans_2-like"/>
</dbReference>
<evidence type="ECO:0000256" key="4">
    <source>
        <dbReference type="ARBA" id="ARBA00022679"/>
    </source>
</evidence>
<evidence type="ECO:0000313" key="10">
    <source>
        <dbReference type="Proteomes" id="UP001550850"/>
    </source>
</evidence>
<feature type="domain" description="Glycosyltransferase 2-like" evidence="8">
    <location>
        <begin position="16"/>
        <end position="182"/>
    </location>
</feature>
<dbReference type="Proteomes" id="UP001550850">
    <property type="component" value="Unassembled WGS sequence"/>
</dbReference>
<evidence type="ECO:0000256" key="5">
    <source>
        <dbReference type="ARBA" id="ARBA00022944"/>
    </source>
</evidence>
<keyword evidence="3" id="KW-1003">Cell membrane</keyword>
<dbReference type="Gene3D" id="3.90.550.10">
    <property type="entry name" value="Spore Coat Polysaccharide Biosynthesis Protein SpsA, Chain A"/>
    <property type="match status" value="1"/>
</dbReference>
<dbReference type="InterPro" id="IPR007554">
    <property type="entry name" value="Glycerophosphate_synth"/>
</dbReference>
<evidence type="ECO:0000256" key="7">
    <source>
        <dbReference type="SAM" id="MobiDB-lite"/>
    </source>
</evidence>
<evidence type="ECO:0000256" key="1">
    <source>
        <dbReference type="ARBA" id="ARBA00004202"/>
    </source>
</evidence>
<evidence type="ECO:0000256" key="6">
    <source>
        <dbReference type="ARBA" id="ARBA00023136"/>
    </source>
</evidence>